<keyword evidence="2" id="KW-1185">Reference proteome</keyword>
<dbReference type="InterPro" id="IPR012674">
    <property type="entry name" value="Calycin"/>
</dbReference>
<dbReference type="PANTHER" id="PTHR40087:SF1">
    <property type="entry name" value="PHENOLIC ACID DECARBOXYLASE PADC"/>
    <property type="match status" value="1"/>
</dbReference>
<dbReference type="SUPFAM" id="SSF50814">
    <property type="entry name" value="Lipocalins"/>
    <property type="match status" value="1"/>
</dbReference>
<evidence type="ECO:0000313" key="2">
    <source>
        <dbReference type="Proteomes" id="UP001259832"/>
    </source>
</evidence>
<reference evidence="1" key="1">
    <citation type="submission" date="2023-08" db="EMBL/GenBank/DDBJ databases">
        <title>Reference Genome Resource for the Citrus Pathogen Phytophthora citrophthora.</title>
        <authorList>
            <person name="Moller H."/>
            <person name="Coetzee B."/>
            <person name="Rose L.J."/>
            <person name="Van Niekerk J.M."/>
        </authorList>
    </citation>
    <scope>NUCLEOTIDE SEQUENCE</scope>
    <source>
        <strain evidence="1">STE-U-9442</strain>
    </source>
</reference>
<accession>A0AAD9GTY5</accession>
<dbReference type="Gene3D" id="2.40.128.20">
    <property type="match status" value="1"/>
</dbReference>
<dbReference type="InterPro" id="IPR008729">
    <property type="entry name" value="PA_de_COase"/>
</dbReference>
<dbReference type="GO" id="GO:0016831">
    <property type="term" value="F:carboxy-lyase activity"/>
    <property type="evidence" value="ECO:0007669"/>
    <property type="project" value="InterPro"/>
</dbReference>
<dbReference type="PANTHER" id="PTHR40087">
    <property type="entry name" value="PHENOLIC ACID DECARBOXYLASE PADC"/>
    <property type="match status" value="1"/>
</dbReference>
<gene>
    <name evidence="1" type="ORF">P3T76_004504</name>
</gene>
<comment type="caution">
    <text evidence="1">The sequence shown here is derived from an EMBL/GenBank/DDBJ whole genome shotgun (WGS) entry which is preliminary data.</text>
</comment>
<name>A0AAD9GTY5_9STRA</name>
<dbReference type="EMBL" id="JASMQC010000006">
    <property type="protein sequence ID" value="KAK1944592.1"/>
    <property type="molecule type" value="Genomic_DNA"/>
</dbReference>
<proteinExistence type="predicted"/>
<protein>
    <submittedName>
        <fullName evidence="1">Uncharacterized protein</fullName>
    </submittedName>
</protein>
<organism evidence="1 2">
    <name type="scientific">Phytophthora citrophthora</name>
    <dbReference type="NCBI Taxonomy" id="4793"/>
    <lineage>
        <taxon>Eukaryota</taxon>
        <taxon>Sar</taxon>
        <taxon>Stramenopiles</taxon>
        <taxon>Oomycota</taxon>
        <taxon>Peronosporomycetes</taxon>
        <taxon>Peronosporales</taxon>
        <taxon>Peronosporaceae</taxon>
        <taxon>Phytophthora</taxon>
    </lineage>
</organism>
<dbReference type="Proteomes" id="UP001259832">
    <property type="component" value="Unassembled WGS sequence"/>
</dbReference>
<sequence>MIGFSKGHWEHPVEAHGDKRNVEDLARWRKLVDYGNQKDRLLLCEQAGILESFKDKGNLIPIAPDVNTL</sequence>
<dbReference type="AlphaFoldDB" id="A0AAD9GTY5"/>
<evidence type="ECO:0000313" key="1">
    <source>
        <dbReference type="EMBL" id="KAK1944592.1"/>
    </source>
</evidence>